<dbReference type="AlphaFoldDB" id="A0A8H7D7U3"/>
<keyword evidence="3" id="KW-1185">Reference proteome</keyword>
<keyword evidence="2" id="KW-0012">Acyltransferase</keyword>
<dbReference type="InterPro" id="IPR052523">
    <property type="entry name" value="Trichothecene_AcTrans"/>
</dbReference>
<evidence type="ECO:0000313" key="2">
    <source>
        <dbReference type="EMBL" id="KAF7361991.1"/>
    </source>
</evidence>
<name>A0A8H7D7U3_9AGAR</name>
<proteinExistence type="predicted"/>
<feature type="domain" description="N-acetyltransferase" evidence="1">
    <location>
        <begin position="152"/>
        <end position="226"/>
    </location>
</feature>
<dbReference type="SUPFAM" id="SSF55729">
    <property type="entry name" value="Acyl-CoA N-acyltransferases (Nat)"/>
    <property type="match status" value="1"/>
</dbReference>
<evidence type="ECO:0000313" key="3">
    <source>
        <dbReference type="Proteomes" id="UP000620124"/>
    </source>
</evidence>
<dbReference type="Gene3D" id="3.40.630.30">
    <property type="match status" value="1"/>
</dbReference>
<gene>
    <name evidence="2" type="ORF">MVEN_00544300</name>
</gene>
<dbReference type="CDD" id="cd04301">
    <property type="entry name" value="NAT_SF"/>
    <property type="match status" value="1"/>
</dbReference>
<reference evidence="2" key="1">
    <citation type="submission" date="2020-05" db="EMBL/GenBank/DDBJ databases">
        <title>Mycena genomes resolve the evolution of fungal bioluminescence.</title>
        <authorList>
            <person name="Tsai I.J."/>
        </authorList>
    </citation>
    <scope>NUCLEOTIDE SEQUENCE</scope>
    <source>
        <strain evidence="2">CCC161011</strain>
    </source>
</reference>
<evidence type="ECO:0000259" key="1">
    <source>
        <dbReference type="PROSITE" id="PS51186"/>
    </source>
</evidence>
<accession>A0A8H7D7U3</accession>
<dbReference type="PANTHER" id="PTHR42791">
    <property type="entry name" value="GNAT FAMILY ACETYLTRANSFERASE"/>
    <property type="match status" value="1"/>
</dbReference>
<dbReference type="Proteomes" id="UP000620124">
    <property type="component" value="Unassembled WGS sequence"/>
</dbReference>
<dbReference type="InterPro" id="IPR000182">
    <property type="entry name" value="GNAT_dom"/>
</dbReference>
<dbReference type="EMBL" id="JACAZI010000004">
    <property type="protein sequence ID" value="KAF7361991.1"/>
    <property type="molecule type" value="Genomic_DNA"/>
</dbReference>
<dbReference type="PANTHER" id="PTHR42791:SF1">
    <property type="entry name" value="N-ACETYLTRANSFERASE DOMAIN-CONTAINING PROTEIN"/>
    <property type="match status" value="1"/>
</dbReference>
<organism evidence="2 3">
    <name type="scientific">Mycena venus</name>
    <dbReference type="NCBI Taxonomy" id="2733690"/>
    <lineage>
        <taxon>Eukaryota</taxon>
        <taxon>Fungi</taxon>
        <taxon>Dikarya</taxon>
        <taxon>Basidiomycota</taxon>
        <taxon>Agaricomycotina</taxon>
        <taxon>Agaricomycetes</taxon>
        <taxon>Agaricomycetidae</taxon>
        <taxon>Agaricales</taxon>
        <taxon>Marasmiineae</taxon>
        <taxon>Mycenaceae</taxon>
        <taxon>Mycena</taxon>
    </lineage>
</organism>
<sequence length="233" mass="25019">MSYLLPASMASQRFVVCEAREDDVEGMRIALWEAFQHELPRTRPLALEDPAGFAAETTARTLSTIQDSSSPFKWFVATPSDAPTTIACAVLWERTENANATPFEPAITAPRGGSTQAAVYNESAVHYRATVGERPHYGEGGPPSLVPVALVMATDPSFQGQGAGSALLTYLTKIADEEGLLSYVDASPQSVRVYSKFGWKAVGQFKFPEPSTGAEAEPVYATIMLREPSAPAS</sequence>
<dbReference type="OrthoDB" id="2744543at2759"/>
<dbReference type="InterPro" id="IPR016181">
    <property type="entry name" value="Acyl_CoA_acyltransferase"/>
</dbReference>
<dbReference type="PROSITE" id="PS51186">
    <property type="entry name" value="GNAT"/>
    <property type="match status" value="1"/>
</dbReference>
<dbReference type="Pfam" id="PF13673">
    <property type="entry name" value="Acetyltransf_10"/>
    <property type="match status" value="1"/>
</dbReference>
<keyword evidence="2" id="KW-0808">Transferase</keyword>
<comment type="caution">
    <text evidence="2">The sequence shown here is derived from an EMBL/GenBank/DDBJ whole genome shotgun (WGS) entry which is preliminary data.</text>
</comment>
<protein>
    <submittedName>
        <fullName evidence="2">Acyl-CoA N-acyltransferase</fullName>
    </submittedName>
</protein>
<dbReference type="GO" id="GO:0016747">
    <property type="term" value="F:acyltransferase activity, transferring groups other than amino-acyl groups"/>
    <property type="evidence" value="ECO:0007669"/>
    <property type="project" value="InterPro"/>
</dbReference>